<accession>D2QU82</accession>
<dbReference type="SUPFAM" id="SSF52266">
    <property type="entry name" value="SGNH hydrolase"/>
    <property type="match status" value="1"/>
</dbReference>
<proteinExistence type="predicted"/>
<dbReference type="eggNOG" id="COG2755">
    <property type="taxonomic scope" value="Bacteria"/>
</dbReference>
<evidence type="ECO:0000313" key="1">
    <source>
        <dbReference type="EMBL" id="ADB42364.1"/>
    </source>
</evidence>
<dbReference type="HOGENOM" id="CLU_893519_0_0_10"/>
<dbReference type="Proteomes" id="UP000002028">
    <property type="component" value="Chromosome"/>
</dbReference>
<evidence type="ECO:0000313" key="2">
    <source>
        <dbReference type="Proteomes" id="UP000002028"/>
    </source>
</evidence>
<gene>
    <name evidence="1" type="ordered locus">Slin_6406</name>
</gene>
<organism evidence="1 2">
    <name type="scientific">Spirosoma linguale (strain ATCC 33905 / DSM 74 / LMG 10896 / Claus 1)</name>
    <dbReference type="NCBI Taxonomy" id="504472"/>
    <lineage>
        <taxon>Bacteria</taxon>
        <taxon>Pseudomonadati</taxon>
        <taxon>Bacteroidota</taxon>
        <taxon>Cytophagia</taxon>
        <taxon>Cytophagales</taxon>
        <taxon>Cytophagaceae</taxon>
        <taxon>Spirosoma</taxon>
    </lineage>
</organism>
<keyword evidence="2" id="KW-1185">Reference proteome</keyword>
<sequence>MANYLLSRRSFLSSVALLSTVLEGCTNQSATPVGPSTPTKMRITAWGGSLTQGTGGTSYPTQLAALFPDRTVNNYGLPGQLARQTAARQGGLPVTLTIQGNRFTGTAAIPVQEISTPLLSTVSHSLPLAATGTVKGVKCKLLRTATGVAPNQVESYTLAPTLISTDEIPPNSLFIPDDAKASRGDIQLLWFGRLDTPNFTGVDVLFEDCVKYITAPAQFLIIGILNAVDEVDNNINYKSIIKFNSMLSVKYGTNYIPSTPPTPEELQAINYTPTQQDLIEIKSNTFPHGMRFDFIHLNTVGYSIFANRIAARIKEKGW</sequence>
<dbReference type="AlphaFoldDB" id="D2QU82"/>
<dbReference type="RefSeq" id="WP_012930848.1">
    <property type="nucleotide sequence ID" value="NC_013730.1"/>
</dbReference>
<protein>
    <submittedName>
        <fullName evidence="1">Uncharacterized protein</fullName>
    </submittedName>
</protein>
<dbReference type="KEGG" id="sli:Slin_6406"/>
<dbReference type="EMBL" id="CP001769">
    <property type="protein sequence ID" value="ADB42364.1"/>
    <property type="molecule type" value="Genomic_DNA"/>
</dbReference>
<name>D2QU82_SPILD</name>
<dbReference type="STRING" id="504472.Slin_6406"/>
<reference evidence="1 2" key="1">
    <citation type="journal article" date="2010" name="Stand. Genomic Sci.">
        <title>Complete genome sequence of Spirosoma linguale type strain (1).</title>
        <authorList>
            <person name="Lail K."/>
            <person name="Sikorski J."/>
            <person name="Saunders E."/>
            <person name="Lapidus A."/>
            <person name="Glavina Del Rio T."/>
            <person name="Copeland A."/>
            <person name="Tice H."/>
            <person name="Cheng J.-F."/>
            <person name="Lucas S."/>
            <person name="Nolan M."/>
            <person name="Bruce D."/>
            <person name="Goodwin L."/>
            <person name="Pitluck S."/>
            <person name="Ivanova N."/>
            <person name="Mavromatis K."/>
            <person name="Ovchinnikova G."/>
            <person name="Pati A."/>
            <person name="Chen A."/>
            <person name="Palaniappan K."/>
            <person name="Land M."/>
            <person name="Hauser L."/>
            <person name="Chang Y.-J."/>
            <person name="Jeffries C.D."/>
            <person name="Chain P."/>
            <person name="Brettin T."/>
            <person name="Detter J.C."/>
            <person name="Schuetze A."/>
            <person name="Rohde M."/>
            <person name="Tindall B.J."/>
            <person name="Goeker M."/>
            <person name="Bristow J."/>
            <person name="Eisen J.A."/>
            <person name="Markowitz V."/>
            <person name="Hugenholtz P."/>
            <person name="Kyrpides N.C."/>
            <person name="Klenk H.-P."/>
            <person name="Chen F."/>
        </authorList>
    </citation>
    <scope>NUCLEOTIDE SEQUENCE [LARGE SCALE GENOMIC DNA]</scope>
    <source>
        <strain evidence="2">ATCC 33905 / DSM 74 / LMG 10896 / Claus 1</strain>
    </source>
</reference>